<reference evidence="2" key="1">
    <citation type="journal article" date="2006" name="PLoS Biol.">
        <title>Macronuclear genome sequence of the ciliate Tetrahymena thermophila, a model eukaryote.</title>
        <authorList>
            <person name="Eisen J.A."/>
            <person name="Coyne R.S."/>
            <person name="Wu M."/>
            <person name="Wu D."/>
            <person name="Thiagarajan M."/>
            <person name="Wortman J.R."/>
            <person name="Badger J.H."/>
            <person name="Ren Q."/>
            <person name="Amedeo P."/>
            <person name="Jones K.M."/>
            <person name="Tallon L.J."/>
            <person name="Delcher A.L."/>
            <person name="Salzberg S.L."/>
            <person name="Silva J.C."/>
            <person name="Haas B.J."/>
            <person name="Majoros W.H."/>
            <person name="Farzad M."/>
            <person name="Carlton J.M."/>
            <person name="Smith R.K. Jr."/>
            <person name="Garg J."/>
            <person name="Pearlman R.E."/>
            <person name="Karrer K.M."/>
            <person name="Sun L."/>
            <person name="Manning G."/>
            <person name="Elde N.C."/>
            <person name="Turkewitz A.P."/>
            <person name="Asai D.J."/>
            <person name="Wilkes D.E."/>
            <person name="Wang Y."/>
            <person name="Cai H."/>
            <person name="Collins K."/>
            <person name="Stewart B.A."/>
            <person name="Lee S.R."/>
            <person name="Wilamowska K."/>
            <person name="Weinberg Z."/>
            <person name="Ruzzo W.L."/>
            <person name="Wloga D."/>
            <person name="Gaertig J."/>
            <person name="Frankel J."/>
            <person name="Tsao C.-C."/>
            <person name="Gorovsky M.A."/>
            <person name="Keeling P.J."/>
            <person name="Waller R.F."/>
            <person name="Patron N.J."/>
            <person name="Cherry J.M."/>
            <person name="Stover N.A."/>
            <person name="Krieger C.J."/>
            <person name="del Toro C."/>
            <person name="Ryder H.F."/>
            <person name="Williamson S.C."/>
            <person name="Barbeau R.A."/>
            <person name="Hamilton E.P."/>
            <person name="Orias E."/>
        </authorList>
    </citation>
    <scope>NUCLEOTIDE SEQUENCE [LARGE SCALE GENOMIC DNA]</scope>
    <source>
        <strain evidence="2">SB210</strain>
    </source>
</reference>
<accession>Q22TF1</accession>
<evidence type="ECO:0000313" key="2">
    <source>
        <dbReference type="Proteomes" id="UP000009168"/>
    </source>
</evidence>
<dbReference type="RefSeq" id="XP_001008732.1">
    <property type="nucleotide sequence ID" value="XM_001008732.2"/>
</dbReference>
<dbReference type="AlphaFoldDB" id="Q22TF1"/>
<dbReference type="InParanoid" id="Q22TF1"/>
<dbReference type="GeneID" id="7836452"/>
<proteinExistence type="predicted"/>
<evidence type="ECO:0000313" key="1">
    <source>
        <dbReference type="EMBL" id="EAR88487.1"/>
    </source>
</evidence>
<dbReference type="Proteomes" id="UP000009168">
    <property type="component" value="Unassembled WGS sequence"/>
</dbReference>
<keyword evidence="2" id="KW-1185">Reference proteome</keyword>
<dbReference type="EMBL" id="GG662840">
    <property type="protein sequence ID" value="EAR88487.1"/>
    <property type="molecule type" value="Genomic_DNA"/>
</dbReference>
<organism evidence="1 2">
    <name type="scientific">Tetrahymena thermophila (strain SB210)</name>
    <dbReference type="NCBI Taxonomy" id="312017"/>
    <lineage>
        <taxon>Eukaryota</taxon>
        <taxon>Sar</taxon>
        <taxon>Alveolata</taxon>
        <taxon>Ciliophora</taxon>
        <taxon>Intramacronucleata</taxon>
        <taxon>Oligohymenophorea</taxon>
        <taxon>Hymenostomatida</taxon>
        <taxon>Tetrahymenina</taxon>
        <taxon>Tetrahymenidae</taxon>
        <taxon>Tetrahymena</taxon>
    </lineage>
</organism>
<protein>
    <submittedName>
        <fullName evidence="1">Uncharacterized protein</fullName>
    </submittedName>
</protein>
<dbReference type="HOGENOM" id="CLU_2627424_0_0_1"/>
<sequence>MMRRPSDLILSPNMFCYLFAVKSIQANEKQKSEQNKADFSLFSLKADIYLICKRISVPQAMDLLPDDLILLARILVSS</sequence>
<gene>
    <name evidence="1" type="ORF">TTHERM_00171740</name>
</gene>
<name>Q22TF1_TETTS</name>
<dbReference type="KEGG" id="tet:TTHERM_00171740"/>